<evidence type="ECO:0000313" key="1">
    <source>
        <dbReference type="EMBL" id="KAL1272894.1"/>
    </source>
</evidence>
<name>A0ABR3N7I2_9TELE</name>
<accession>A0ABR3N7I2</accession>
<dbReference type="EMBL" id="JAYMGO010000006">
    <property type="protein sequence ID" value="KAL1272894.1"/>
    <property type="molecule type" value="Genomic_DNA"/>
</dbReference>
<dbReference type="Proteomes" id="UP001558613">
    <property type="component" value="Unassembled WGS sequence"/>
</dbReference>
<comment type="caution">
    <text evidence="1">The sequence shown here is derived from an EMBL/GenBank/DDBJ whole genome shotgun (WGS) entry which is preliminary data.</text>
</comment>
<proteinExistence type="predicted"/>
<gene>
    <name evidence="1" type="ORF">QQF64_028756</name>
</gene>
<evidence type="ECO:0000313" key="2">
    <source>
        <dbReference type="Proteomes" id="UP001558613"/>
    </source>
</evidence>
<dbReference type="PANTHER" id="PTHR47027">
    <property type="entry name" value="REVERSE TRANSCRIPTASE DOMAIN-CONTAINING PROTEIN"/>
    <property type="match status" value="1"/>
</dbReference>
<reference evidence="1 2" key="1">
    <citation type="submission" date="2023-09" db="EMBL/GenBank/DDBJ databases">
        <authorList>
            <person name="Wang M."/>
        </authorList>
    </citation>
    <scope>NUCLEOTIDE SEQUENCE [LARGE SCALE GENOMIC DNA]</scope>
    <source>
        <strain evidence="1">GT-2023</strain>
        <tissue evidence="1">Liver</tissue>
    </source>
</reference>
<organism evidence="1 2">
    <name type="scientific">Cirrhinus molitorella</name>
    <name type="common">mud carp</name>
    <dbReference type="NCBI Taxonomy" id="172907"/>
    <lineage>
        <taxon>Eukaryota</taxon>
        <taxon>Metazoa</taxon>
        <taxon>Chordata</taxon>
        <taxon>Craniata</taxon>
        <taxon>Vertebrata</taxon>
        <taxon>Euteleostomi</taxon>
        <taxon>Actinopterygii</taxon>
        <taxon>Neopterygii</taxon>
        <taxon>Teleostei</taxon>
        <taxon>Ostariophysi</taxon>
        <taxon>Cypriniformes</taxon>
        <taxon>Cyprinidae</taxon>
        <taxon>Labeoninae</taxon>
        <taxon>Labeonini</taxon>
        <taxon>Cirrhinus</taxon>
    </lineage>
</organism>
<dbReference type="PANTHER" id="PTHR47027:SF25">
    <property type="entry name" value="REVERSE TRANSCRIPTASE DOMAIN-CONTAINING PROTEIN"/>
    <property type="match status" value="1"/>
</dbReference>
<keyword evidence="2" id="KW-1185">Reference proteome</keyword>
<protein>
    <submittedName>
        <fullName evidence="1">Uncharacterized protein</fullName>
    </submittedName>
</protein>
<sequence length="109" mass="12394">MRVGYATNTIKHDPLNIGQQQIEEVDKFTYLGSILMSDGDSEHDVICRIGKALAVFQRLKPIWTATTISIKSKVRLFSIIVPTAIYAAETWKMSERIAQRLDVLQQRCL</sequence>